<dbReference type="PaxDb" id="1148-1653814"/>
<reference evidence="3 4" key="1">
    <citation type="journal article" date="1995" name="DNA Res.">
        <title>Sequence analysis of the genome of the unicellular cyanobacterium Synechocystis sp. strain PCC6803. I. Sequence features in the 1 Mb region from map positions 64% to 92% of the genome.</title>
        <authorList>
            <person name="Kaneko T."/>
            <person name="Tanaka A."/>
            <person name="Sato S."/>
            <person name="Kotani H."/>
            <person name="Sazuka T."/>
            <person name="Miyajima N."/>
            <person name="Sugiura M."/>
            <person name="Tabata S."/>
        </authorList>
    </citation>
    <scope>NUCLEOTIDE SEQUENCE [LARGE SCALE GENOMIC DNA]</scope>
    <source>
        <strain evidence="4">ATCC 27184 / PCC 6803 / Kazusa</strain>
    </source>
</reference>
<accession>P74617</accession>
<feature type="coiled-coil region" evidence="1">
    <location>
        <begin position="178"/>
        <end position="257"/>
    </location>
</feature>
<dbReference type="AlphaFoldDB" id="P74617"/>
<dbReference type="InterPro" id="IPR014315">
    <property type="entry name" value="ABC_heterocyst_DevB"/>
</dbReference>
<dbReference type="eggNOG" id="COG0845">
    <property type="taxonomic scope" value="Bacteria"/>
</dbReference>
<evidence type="ECO:0000313" key="3">
    <source>
        <dbReference type="EMBL" id="BAA18725.1"/>
    </source>
</evidence>
<dbReference type="Gene3D" id="2.40.50.100">
    <property type="match status" value="1"/>
</dbReference>
<evidence type="ECO:0000256" key="2">
    <source>
        <dbReference type="SAM" id="Phobius"/>
    </source>
</evidence>
<keyword evidence="1" id="KW-0175">Coiled coil</keyword>
<name>P74617_SYNY3</name>
<reference evidence="3 4" key="2">
    <citation type="journal article" date="1996" name="DNA Res.">
        <title>Sequence analysis of the genome of the unicellular cyanobacterium Synechocystis sp. strain PCC6803. II. Sequence determination of the entire genome and assignment of potential protein-coding regions.</title>
        <authorList>
            <person name="Kaneko T."/>
            <person name="Sato S."/>
            <person name="Kotani H."/>
            <person name="Tanaka A."/>
            <person name="Asamizu E."/>
            <person name="Nakamura Y."/>
            <person name="Miyajima N."/>
            <person name="Hirosawa M."/>
            <person name="Sugiura M."/>
            <person name="Sasamoto S."/>
            <person name="Kimura T."/>
            <person name="Hosouchi T."/>
            <person name="Matsuno A."/>
            <person name="Muraki A."/>
            <person name="Nakazaki N."/>
            <person name="Naruo K."/>
            <person name="Okumura S."/>
            <person name="Shimpo S."/>
            <person name="Takeuchi C."/>
            <person name="Wada T."/>
            <person name="Watanabe A."/>
            <person name="Yamada M."/>
            <person name="Yasuda M."/>
            <person name="Tabata S."/>
        </authorList>
    </citation>
    <scope>NUCLEOTIDE SEQUENCE [LARGE SCALE GENOMIC DNA]</scope>
    <source>
        <strain evidence="4">ATCC 27184 / PCC 6803 / Kazusa</strain>
    </source>
</reference>
<keyword evidence="2" id="KW-0812">Transmembrane</keyword>
<organism evidence="3 4">
    <name type="scientific">Synechocystis sp. (strain ATCC 27184 / PCC 6803 / Kazusa)</name>
    <dbReference type="NCBI Taxonomy" id="1111708"/>
    <lineage>
        <taxon>Bacteria</taxon>
        <taxon>Bacillati</taxon>
        <taxon>Cyanobacteriota</taxon>
        <taxon>Cyanophyceae</taxon>
        <taxon>Synechococcales</taxon>
        <taxon>Merismopediaceae</taxon>
        <taxon>Synechocystis</taxon>
    </lineage>
</organism>
<dbReference type="EMBL" id="BA000022">
    <property type="protein sequence ID" value="BAA18725.1"/>
    <property type="molecule type" value="Genomic_DNA"/>
</dbReference>
<keyword evidence="4" id="KW-1185">Reference proteome</keyword>
<dbReference type="NCBIfam" id="TIGR02971">
    <property type="entry name" value="heterocyst_DevB"/>
    <property type="match status" value="1"/>
</dbReference>
<feature type="transmembrane region" description="Helical" evidence="2">
    <location>
        <begin position="20"/>
        <end position="39"/>
    </location>
</feature>
<evidence type="ECO:0000313" key="4">
    <source>
        <dbReference type="Proteomes" id="UP000001425"/>
    </source>
</evidence>
<dbReference type="PhylomeDB" id="P74617"/>
<dbReference type="EnsemblBacteria" id="BAA18725">
    <property type="protein sequence ID" value="BAA18725"/>
    <property type="gene ID" value="BAA18725"/>
</dbReference>
<keyword evidence="2" id="KW-0472">Membrane</keyword>
<gene>
    <name evidence="3" type="ordered locus">sll1481</name>
</gene>
<sequence length="451" mass="48591">MGESTRTGQLTNPDHSLRWIILAMVVGVLFTGGIIFYSLRSGVNQGEDNASSALSPATQAPEDKPVAALGRIAPLGEIIKLSASPGSFGGAKVARVLVKEGDKVKEGQVVAVLDSYEQKAAAVVSAQESVRVAQADLAIIEAGAKRGEIAAQESQVRKAQAELEQNFAVNQAALANLVKQLEGEKLEQQATIDRLQAEVNQAANDDRRYRSLAENGAIAMADWEQRRLNLETSNQRLREAQARLMKTEATLEEQIREQQSVRDKDAQTMVLERESARATLSQIAEIRPVDVQKAKAELNLAMARFQEARAELDTALVRAPVDSQVLKIYTRPGEKVSDTNGILDLGITSQMIVVAEVYENDIGRVELGQTAWVRSENDSFSGELEGRVTNIGLRIGKNDVLDSDPAADIDARVVEVKIALSPSASKTVAGLSNAKVVVKIEPDSAPPSAPN</sequence>
<evidence type="ECO:0000256" key="1">
    <source>
        <dbReference type="SAM" id="Coils"/>
    </source>
</evidence>
<dbReference type="Proteomes" id="UP000001425">
    <property type="component" value="Chromosome"/>
</dbReference>
<dbReference type="PANTHER" id="PTHR30469:SF15">
    <property type="entry name" value="HLYD FAMILY OF SECRETION PROTEINS"/>
    <property type="match status" value="1"/>
</dbReference>
<dbReference type="Gene3D" id="2.40.30.170">
    <property type="match status" value="1"/>
</dbReference>
<dbReference type="KEGG" id="syn:sll1481"/>
<dbReference type="PIR" id="S76813">
    <property type="entry name" value="S76813"/>
</dbReference>
<protein>
    <submittedName>
        <fullName evidence="3">Sll1481 protein</fullName>
    </submittedName>
</protein>
<dbReference type="InParanoid" id="P74617"/>
<dbReference type="SUPFAM" id="SSF111369">
    <property type="entry name" value="HlyD-like secretion proteins"/>
    <property type="match status" value="1"/>
</dbReference>
<dbReference type="STRING" id="1148.gene:10500497"/>
<proteinExistence type="predicted"/>
<dbReference type="GO" id="GO:0015562">
    <property type="term" value="F:efflux transmembrane transporter activity"/>
    <property type="evidence" value="ECO:0000318"/>
    <property type="project" value="GO_Central"/>
</dbReference>
<keyword evidence="2" id="KW-1133">Transmembrane helix</keyword>
<dbReference type="GO" id="GO:1990281">
    <property type="term" value="C:efflux pump complex"/>
    <property type="evidence" value="ECO:0000318"/>
    <property type="project" value="GO_Central"/>
</dbReference>
<dbReference type="PANTHER" id="PTHR30469">
    <property type="entry name" value="MULTIDRUG RESISTANCE PROTEIN MDTA"/>
    <property type="match status" value="1"/>
</dbReference>